<keyword evidence="1" id="KW-0812">Transmembrane</keyword>
<proteinExistence type="evidence at transcript level"/>
<dbReference type="EMBL" id="BT141715">
    <property type="protein sequence ID" value="AFK41509.1"/>
    <property type="molecule type" value="mRNA"/>
</dbReference>
<keyword evidence="1" id="KW-0472">Membrane</keyword>
<reference evidence="2" key="1">
    <citation type="submission" date="2012-05" db="EMBL/GenBank/DDBJ databases">
        <authorList>
            <person name="Krishnakumar V."/>
            <person name="Cheung F."/>
            <person name="Xiao Y."/>
            <person name="Chan A."/>
            <person name="Moskal W.A."/>
            <person name="Town C.D."/>
        </authorList>
    </citation>
    <scope>NUCLEOTIDE SEQUENCE</scope>
</reference>
<protein>
    <recommendedName>
        <fullName evidence="3">Transmembrane protein</fullName>
    </recommendedName>
</protein>
<accession>I3SML7</accession>
<sequence>MSTDVSFQLFLVSSPSNAPSFLFFFSEETSFTAFKSFSLEDSCNFGCSALLSSLASSLGAVSTAAFASGTDLSAWTGCCFEARNARAFTLCFFPSACRRSACLLVAFVLQRLQNHGGRSDNPTLISTSGFCLLSLLGLAAALFTVLPWPFGPYFSASVMH</sequence>
<keyword evidence="1" id="KW-1133">Transmembrane helix</keyword>
<evidence type="ECO:0008006" key="3">
    <source>
        <dbReference type="Google" id="ProtNLM"/>
    </source>
</evidence>
<feature type="transmembrane region" description="Helical" evidence="1">
    <location>
        <begin position="130"/>
        <end position="150"/>
    </location>
</feature>
<evidence type="ECO:0000313" key="2">
    <source>
        <dbReference type="EMBL" id="AFK41509.1"/>
    </source>
</evidence>
<name>I3SML7_LOTJA</name>
<organism evidence="2">
    <name type="scientific">Lotus japonicus</name>
    <name type="common">Lotus corniculatus var. japonicus</name>
    <dbReference type="NCBI Taxonomy" id="34305"/>
    <lineage>
        <taxon>Eukaryota</taxon>
        <taxon>Viridiplantae</taxon>
        <taxon>Streptophyta</taxon>
        <taxon>Embryophyta</taxon>
        <taxon>Tracheophyta</taxon>
        <taxon>Spermatophyta</taxon>
        <taxon>Magnoliopsida</taxon>
        <taxon>eudicotyledons</taxon>
        <taxon>Gunneridae</taxon>
        <taxon>Pentapetalae</taxon>
        <taxon>rosids</taxon>
        <taxon>fabids</taxon>
        <taxon>Fabales</taxon>
        <taxon>Fabaceae</taxon>
        <taxon>Papilionoideae</taxon>
        <taxon>50 kb inversion clade</taxon>
        <taxon>NPAAA clade</taxon>
        <taxon>Hologalegina</taxon>
        <taxon>robinioid clade</taxon>
        <taxon>Loteae</taxon>
        <taxon>Lotus</taxon>
    </lineage>
</organism>
<evidence type="ECO:0000256" key="1">
    <source>
        <dbReference type="SAM" id="Phobius"/>
    </source>
</evidence>
<dbReference type="AlphaFoldDB" id="I3SML7"/>